<feature type="signal peptide" evidence="1">
    <location>
        <begin position="1"/>
        <end position="24"/>
    </location>
</feature>
<reference evidence="3 4" key="1">
    <citation type="submission" date="2018-07" db="EMBL/GenBank/DDBJ databases">
        <title>Genomic Encyclopedia of Type Strains, Phase III (KMG-III): the genomes of soil and plant-associated and newly described type strains.</title>
        <authorList>
            <person name="Whitman W."/>
        </authorList>
    </citation>
    <scope>NUCLEOTIDE SEQUENCE [LARGE SCALE GENOMIC DNA]</scope>
    <source>
        <strain evidence="3 4">CECT 8333</strain>
    </source>
</reference>
<dbReference type="PROSITE" id="PS51257">
    <property type="entry name" value="PROKAR_LIPOPROTEIN"/>
    <property type="match status" value="1"/>
</dbReference>
<keyword evidence="4" id="KW-1185">Reference proteome</keyword>
<evidence type="ECO:0000256" key="1">
    <source>
        <dbReference type="SAM" id="SignalP"/>
    </source>
</evidence>
<evidence type="ECO:0000313" key="3">
    <source>
        <dbReference type="EMBL" id="RCX21557.1"/>
    </source>
</evidence>
<proteinExistence type="predicted"/>
<dbReference type="PANTHER" id="PTHR43649">
    <property type="entry name" value="ARABINOSE-BINDING PROTEIN-RELATED"/>
    <property type="match status" value="1"/>
</dbReference>
<name>A0A369BM71_9BACL</name>
<dbReference type="InterPro" id="IPR050490">
    <property type="entry name" value="Bact_solute-bd_prot1"/>
</dbReference>
<dbReference type="Pfam" id="PF12010">
    <property type="entry name" value="DUF3502"/>
    <property type="match status" value="1"/>
</dbReference>
<accession>A0A369BM71</accession>
<evidence type="ECO:0000313" key="4">
    <source>
        <dbReference type="Proteomes" id="UP000253090"/>
    </source>
</evidence>
<dbReference type="RefSeq" id="WP_245954636.1">
    <property type="nucleotide sequence ID" value="NZ_QPJW01000002.1"/>
</dbReference>
<keyword evidence="1" id="KW-0732">Signal</keyword>
<dbReference type="Proteomes" id="UP000253090">
    <property type="component" value="Unassembled WGS sequence"/>
</dbReference>
<dbReference type="EMBL" id="QPJW01000002">
    <property type="protein sequence ID" value="RCX21557.1"/>
    <property type="molecule type" value="Genomic_DNA"/>
</dbReference>
<organism evidence="3 4">
    <name type="scientific">Fontibacillus phaseoli</name>
    <dbReference type="NCBI Taxonomy" id="1416533"/>
    <lineage>
        <taxon>Bacteria</taxon>
        <taxon>Bacillati</taxon>
        <taxon>Bacillota</taxon>
        <taxon>Bacilli</taxon>
        <taxon>Bacillales</taxon>
        <taxon>Paenibacillaceae</taxon>
        <taxon>Fontibacillus</taxon>
    </lineage>
</organism>
<evidence type="ECO:0000259" key="2">
    <source>
        <dbReference type="Pfam" id="PF12010"/>
    </source>
</evidence>
<feature type="domain" description="DUF3502" evidence="2">
    <location>
        <begin position="449"/>
        <end position="518"/>
    </location>
</feature>
<gene>
    <name evidence="3" type="ORF">DFP94_102310</name>
</gene>
<dbReference type="InterPro" id="IPR022627">
    <property type="entry name" value="DUF3502"/>
</dbReference>
<dbReference type="SUPFAM" id="SSF53850">
    <property type="entry name" value="Periplasmic binding protein-like II"/>
    <property type="match status" value="1"/>
</dbReference>
<feature type="chain" id="PRO_5038390490" evidence="1">
    <location>
        <begin position="25"/>
        <end position="523"/>
    </location>
</feature>
<comment type="caution">
    <text evidence="3">The sequence shown here is derived from an EMBL/GenBank/DDBJ whole genome shotgun (WGS) entry which is preliminary data.</text>
</comment>
<dbReference type="AlphaFoldDB" id="A0A369BM71"/>
<protein>
    <submittedName>
        <fullName evidence="3">ABC-type glycerol-3-phosphate transport system substrate-binding protein</fullName>
    </submittedName>
</protein>
<dbReference type="PANTHER" id="PTHR43649:SF17">
    <property type="entry name" value="ABC TRANSPORTER SOLUTE BINDING PROTEIN-SUGAR TRANSPORT"/>
    <property type="match status" value="1"/>
</dbReference>
<dbReference type="Gene3D" id="3.40.190.10">
    <property type="entry name" value="Periplasmic binding protein-like II"/>
    <property type="match status" value="1"/>
</dbReference>
<sequence length="523" mass="58569">MTVIQKLKVVLSGVLVSALVLSLAACSSGKNDGASPSPDASREPAKIVELKALTMGTEPASGMDNFYKQLDELTKKDLGAIVRFTFIPWGDEKNQISRAIVAKEYDLYAGGFWSDYKNFATKNAFADLKPSLSKTPKLVEHYKGILDRITLDGKLYGIPQYGKPGGGNWGFFYREDLRKQWGLPEVKDLESVEKYLYKAKEEFPDTPMISDKGFILNVFRMLAGDKYLDPTGTMTTMAPVNDPYKVASIYDIPEYQQALRIAKKWYDDGIVARDILAGQANETSKTLELMKANKKPLEFTNHFGAVSSGYINQLKAVNKDWEFGWLDYTVDLAPDTAFLPKHSVETTTMISIGAHSKNVETALKFIEKAHTDRAYYDLLQYGVKDEHYKLDGESITFEGIDPKNKKPGWTGLNDGYMNRVEKYPGEWQAIYDRLQTEGAKLGEKNGIDPYEGFVFDTKDITAEMANIETIRTQYAIPLAVGVIKKSIEDDLDTMNQQLKGAGMEKYMAALQKALDDFAATKQK</sequence>